<keyword evidence="3" id="KW-1185">Reference proteome</keyword>
<evidence type="ECO:0000313" key="3">
    <source>
        <dbReference type="Proteomes" id="UP000094527"/>
    </source>
</evidence>
<gene>
    <name evidence="2" type="ORF">Ocin01_13074</name>
</gene>
<dbReference type="EMBL" id="LJIJ01000945">
    <property type="protein sequence ID" value="ODM93608.1"/>
    <property type="molecule type" value="Genomic_DNA"/>
</dbReference>
<feature type="signal peptide" evidence="1">
    <location>
        <begin position="1"/>
        <end position="29"/>
    </location>
</feature>
<comment type="caution">
    <text evidence="2">The sequence shown here is derived from an EMBL/GenBank/DDBJ whole genome shotgun (WGS) entry which is preliminary data.</text>
</comment>
<feature type="chain" id="PRO_5008904201" evidence="1">
    <location>
        <begin position="30"/>
        <end position="73"/>
    </location>
</feature>
<reference evidence="2 3" key="1">
    <citation type="journal article" date="2016" name="Genome Biol. Evol.">
        <title>Gene Family Evolution Reflects Adaptation to Soil Environmental Stressors in the Genome of the Collembolan Orchesella cincta.</title>
        <authorList>
            <person name="Faddeeva-Vakhrusheva A."/>
            <person name="Derks M.F."/>
            <person name="Anvar S.Y."/>
            <person name="Agamennone V."/>
            <person name="Suring W."/>
            <person name="Smit S."/>
            <person name="van Straalen N.M."/>
            <person name="Roelofs D."/>
        </authorList>
    </citation>
    <scope>NUCLEOTIDE SEQUENCE [LARGE SCALE GENOMIC DNA]</scope>
    <source>
        <tissue evidence="2">Mixed pool</tissue>
    </source>
</reference>
<accession>A0A1D2MKU7</accession>
<protein>
    <submittedName>
        <fullName evidence="2">Toxin-like peptide AaF1CA1</fullName>
    </submittedName>
</protein>
<organism evidence="2 3">
    <name type="scientific">Orchesella cincta</name>
    <name type="common">Springtail</name>
    <name type="synonym">Podura cincta</name>
    <dbReference type="NCBI Taxonomy" id="48709"/>
    <lineage>
        <taxon>Eukaryota</taxon>
        <taxon>Metazoa</taxon>
        <taxon>Ecdysozoa</taxon>
        <taxon>Arthropoda</taxon>
        <taxon>Hexapoda</taxon>
        <taxon>Collembola</taxon>
        <taxon>Entomobryomorpha</taxon>
        <taxon>Entomobryoidea</taxon>
        <taxon>Orchesellidae</taxon>
        <taxon>Orchesellinae</taxon>
        <taxon>Orchesella</taxon>
    </lineage>
</organism>
<dbReference type="AlphaFoldDB" id="A0A1D2MKU7"/>
<dbReference type="Proteomes" id="UP000094527">
    <property type="component" value="Unassembled WGS sequence"/>
</dbReference>
<keyword evidence="1" id="KW-0732">Signal</keyword>
<name>A0A1D2MKU7_ORCCI</name>
<evidence type="ECO:0000313" key="2">
    <source>
        <dbReference type="EMBL" id="ODM93608.1"/>
    </source>
</evidence>
<proteinExistence type="predicted"/>
<sequence>MHGRKQVISFVAVIALIAVIGLQMESVNADDTPVQPCNNHCPDNSYYCLVCCQAHGYKGGKGTCKGDTCYCEI</sequence>
<evidence type="ECO:0000256" key="1">
    <source>
        <dbReference type="SAM" id="SignalP"/>
    </source>
</evidence>